<gene>
    <name evidence="10" type="ORF">B1812_10970</name>
</gene>
<dbReference type="CDD" id="cd00130">
    <property type="entry name" value="PAS"/>
    <property type="match status" value="1"/>
</dbReference>
<accession>A0A1W6N181</accession>
<organism evidence="10 11">
    <name type="scientific">Methylocystis bryophila</name>
    <dbReference type="NCBI Taxonomy" id="655015"/>
    <lineage>
        <taxon>Bacteria</taxon>
        <taxon>Pseudomonadati</taxon>
        <taxon>Pseudomonadota</taxon>
        <taxon>Alphaproteobacteria</taxon>
        <taxon>Hyphomicrobiales</taxon>
        <taxon>Methylocystaceae</taxon>
        <taxon>Methylocystis</taxon>
    </lineage>
</organism>
<dbReference type="STRING" id="655015.B1812_10970"/>
<evidence type="ECO:0000256" key="1">
    <source>
        <dbReference type="ARBA" id="ARBA00000085"/>
    </source>
</evidence>
<name>A0A1W6N181_9HYPH</name>
<evidence type="ECO:0000256" key="5">
    <source>
        <dbReference type="ARBA" id="ARBA00022777"/>
    </source>
</evidence>
<feature type="domain" description="Histidine kinase" evidence="7">
    <location>
        <begin position="148"/>
        <end position="365"/>
    </location>
</feature>
<dbReference type="Gene3D" id="3.30.565.10">
    <property type="entry name" value="Histidine kinase-like ATPase, C-terminal domain"/>
    <property type="match status" value="1"/>
</dbReference>
<dbReference type="InterPro" id="IPR036890">
    <property type="entry name" value="HATPase_C_sf"/>
</dbReference>
<dbReference type="InterPro" id="IPR036097">
    <property type="entry name" value="HisK_dim/P_sf"/>
</dbReference>
<protein>
    <recommendedName>
        <fullName evidence="2">histidine kinase</fullName>
        <ecNumber evidence="2">2.7.13.3</ecNumber>
    </recommendedName>
</protein>
<dbReference type="InterPro" id="IPR052162">
    <property type="entry name" value="Sensor_kinase/Photoreceptor"/>
</dbReference>
<dbReference type="EC" id="2.7.13.3" evidence="2"/>
<dbReference type="PANTHER" id="PTHR43304">
    <property type="entry name" value="PHYTOCHROME-LIKE PROTEIN CPH1"/>
    <property type="match status" value="1"/>
</dbReference>
<evidence type="ECO:0000313" key="11">
    <source>
        <dbReference type="Proteomes" id="UP000193978"/>
    </source>
</evidence>
<dbReference type="PROSITE" id="PS50113">
    <property type="entry name" value="PAC"/>
    <property type="match status" value="1"/>
</dbReference>
<evidence type="ECO:0000259" key="7">
    <source>
        <dbReference type="PROSITE" id="PS50109"/>
    </source>
</evidence>
<dbReference type="SMART" id="SM00091">
    <property type="entry name" value="PAS"/>
    <property type="match status" value="1"/>
</dbReference>
<dbReference type="PANTHER" id="PTHR43304:SF1">
    <property type="entry name" value="PAC DOMAIN-CONTAINING PROTEIN"/>
    <property type="match status" value="1"/>
</dbReference>
<dbReference type="PROSITE" id="PS50112">
    <property type="entry name" value="PAS"/>
    <property type="match status" value="1"/>
</dbReference>
<feature type="domain" description="PAC" evidence="9">
    <location>
        <begin position="80"/>
        <end position="130"/>
    </location>
</feature>
<dbReference type="SUPFAM" id="SSF47384">
    <property type="entry name" value="Homodimeric domain of signal transducing histidine kinase"/>
    <property type="match status" value="1"/>
</dbReference>
<evidence type="ECO:0000259" key="8">
    <source>
        <dbReference type="PROSITE" id="PS50112"/>
    </source>
</evidence>
<dbReference type="InterPro" id="IPR000014">
    <property type="entry name" value="PAS"/>
</dbReference>
<evidence type="ECO:0000256" key="2">
    <source>
        <dbReference type="ARBA" id="ARBA00012438"/>
    </source>
</evidence>
<dbReference type="SUPFAM" id="SSF55785">
    <property type="entry name" value="PYP-like sensor domain (PAS domain)"/>
    <property type="match status" value="1"/>
</dbReference>
<dbReference type="PROSITE" id="PS50109">
    <property type="entry name" value="HIS_KIN"/>
    <property type="match status" value="1"/>
</dbReference>
<dbReference type="EMBL" id="CP019948">
    <property type="protein sequence ID" value="ARN83576.1"/>
    <property type="molecule type" value="Genomic_DNA"/>
</dbReference>
<dbReference type="SMART" id="SM00387">
    <property type="entry name" value="HATPase_c"/>
    <property type="match status" value="1"/>
</dbReference>
<dbReference type="Proteomes" id="UP000193978">
    <property type="component" value="Chromosome"/>
</dbReference>
<feature type="domain" description="PAS" evidence="8">
    <location>
        <begin position="6"/>
        <end position="51"/>
    </location>
</feature>
<evidence type="ECO:0000313" key="10">
    <source>
        <dbReference type="EMBL" id="ARN83576.1"/>
    </source>
</evidence>
<keyword evidence="5" id="KW-0418">Kinase</keyword>
<dbReference type="PRINTS" id="PR00344">
    <property type="entry name" value="BCTRLSENSOR"/>
</dbReference>
<dbReference type="Pfam" id="PF13426">
    <property type="entry name" value="PAS_9"/>
    <property type="match status" value="1"/>
</dbReference>
<proteinExistence type="predicted"/>
<dbReference type="Pfam" id="PF02518">
    <property type="entry name" value="HATPase_c"/>
    <property type="match status" value="1"/>
</dbReference>
<sequence>MANGENYAWLQLLVDTSFASRFLIGSDAKILFANAAAESLFGYSADELVGKPIDIIFSSASDQTLALPQLDSPVRLISGDDQEIRGKTKDSSELSLRVGVSPIRTLTGTFLAVTVFDITKYKQIEKELRERASLLEAANQKISRFAYLASHDLQEPLRKIAAFASLLKTALAEGDGPTAAHASEVVSHSAARARDLVTGMLDYCLSSSSAPNLEIIDVREEINQVLDDLSEPILESGAKIQNLVAKNVKVKADRLQFMRLLSNLITNSLKFHKDGESPDVTVSASDDAGYGVELFVQDKGIGFEPAQAEDIFEPFARLRSYSNIPGNGIGLAAVRAICRQHGWTVKAESQPGQGATFKVEAPIEPRKPPETLTPIAPLVPAAREPARPR</sequence>
<keyword evidence="3" id="KW-0597">Phosphoprotein</keyword>
<dbReference type="KEGG" id="mbry:B1812_10970"/>
<dbReference type="CDD" id="cd00082">
    <property type="entry name" value="HisKA"/>
    <property type="match status" value="1"/>
</dbReference>
<dbReference type="Gene3D" id="1.10.287.130">
    <property type="match status" value="1"/>
</dbReference>
<dbReference type="OrthoDB" id="9760752at2"/>
<dbReference type="Gene3D" id="3.30.450.20">
    <property type="entry name" value="PAS domain"/>
    <property type="match status" value="1"/>
</dbReference>
<dbReference type="InterPro" id="IPR000700">
    <property type="entry name" value="PAS-assoc_C"/>
</dbReference>
<evidence type="ECO:0000256" key="6">
    <source>
        <dbReference type="SAM" id="MobiDB-lite"/>
    </source>
</evidence>
<keyword evidence="4" id="KW-0808">Transferase</keyword>
<dbReference type="InterPro" id="IPR003661">
    <property type="entry name" value="HisK_dim/P_dom"/>
</dbReference>
<evidence type="ECO:0000256" key="4">
    <source>
        <dbReference type="ARBA" id="ARBA00022679"/>
    </source>
</evidence>
<keyword evidence="11" id="KW-1185">Reference proteome</keyword>
<dbReference type="AlphaFoldDB" id="A0A1W6N181"/>
<dbReference type="GO" id="GO:0000155">
    <property type="term" value="F:phosphorelay sensor kinase activity"/>
    <property type="evidence" value="ECO:0007669"/>
    <property type="project" value="InterPro"/>
</dbReference>
<comment type="catalytic activity">
    <reaction evidence="1">
        <text>ATP + protein L-histidine = ADP + protein N-phospho-L-histidine.</text>
        <dbReference type="EC" id="2.7.13.3"/>
    </reaction>
</comment>
<reference evidence="10 11" key="1">
    <citation type="submission" date="2017-02" db="EMBL/GenBank/DDBJ databases">
        <authorList>
            <person name="Peterson S.W."/>
        </authorList>
    </citation>
    <scope>NUCLEOTIDE SEQUENCE [LARGE SCALE GENOMIC DNA]</scope>
    <source>
        <strain evidence="10 11">S285</strain>
    </source>
</reference>
<evidence type="ECO:0000259" key="9">
    <source>
        <dbReference type="PROSITE" id="PS50113"/>
    </source>
</evidence>
<dbReference type="InterPro" id="IPR003594">
    <property type="entry name" value="HATPase_dom"/>
</dbReference>
<dbReference type="SUPFAM" id="SSF55874">
    <property type="entry name" value="ATPase domain of HSP90 chaperone/DNA topoisomerase II/histidine kinase"/>
    <property type="match status" value="1"/>
</dbReference>
<evidence type="ECO:0000256" key="3">
    <source>
        <dbReference type="ARBA" id="ARBA00022553"/>
    </source>
</evidence>
<feature type="region of interest" description="Disordered" evidence="6">
    <location>
        <begin position="349"/>
        <end position="389"/>
    </location>
</feature>
<dbReference type="InterPro" id="IPR004358">
    <property type="entry name" value="Sig_transdc_His_kin-like_C"/>
</dbReference>
<dbReference type="RefSeq" id="WP_158658711.1">
    <property type="nucleotide sequence ID" value="NZ_AP027149.1"/>
</dbReference>
<dbReference type="NCBIfam" id="TIGR00229">
    <property type="entry name" value="sensory_box"/>
    <property type="match status" value="1"/>
</dbReference>
<dbReference type="InterPro" id="IPR035965">
    <property type="entry name" value="PAS-like_dom_sf"/>
</dbReference>
<dbReference type="InterPro" id="IPR005467">
    <property type="entry name" value="His_kinase_dom"/>
</dbReference>